<gene>
    <name evidence="1" type="ORF">HGM15179_016212</name>
</gene>
<sequence length="286" mass="32227">MRTVSFPLEDRICGCLRSLCVPVKEKNTLADTLKTSEAITLVKTEQYRCLYAILLLGLVVITQVEPEPYPYRPFQWLFRNPATGKAIRDNTLAGALIWYTGLVDLLHSYLKPIGPGDCQHPKFAADGTWYNKTTCAQLKITVLRPDDMSWAVGKMWSVFMHKLGQDPGVVIQIIRFLAQESNLVGHNRALTSEVTRQKPSSTFAPTLSNSLLTHQVVQEAAPYALFYRMLDRTLNQSNPNLTEHCCLCYDTKPPFYEGIAINASLTYSKDPNPIECKWNASRTVLP</sequence>
<reference evidence="1" key="1">
    <citation type="submission" date="2019-04" db="EMBL/GenBank/DDBJ databases">
        <title>Genome assembly of Zosterops borbonicus 15179.</title>
        <authorList>
            <person name="Leroy T."/>
            <person name="Anselmetti Y."/>
            <person name="Tilak M.-K."/>
            <person name="Nabholz B."/>
        </authorList>
    </citation>
    <scope>NUCLEOTIDE SEQUENCE</scope>
    <source>
        <strain evidence="1">HGM_15179</strain>
        <tissue evidence="1">Muscle</tissue>
    </source>
</reference>
<organism evidence="1 2">
    <name type="scientific">Zosterops borbonicus</name>
    <dbReference type="NCBI Taxonomy" id="364589"/>
    <lineage>
        <taxon>Eukaryota</taxon>
        <taxon>Metazoa</taxon>
        <taxon>Chordata</taxon>
        <taxon>Craniata</taxon>
        <taxon>Vertebrata</taxon>
        <taxon>Euteleostomi</taxon>
        <taxon>Archelosauria</taxon>
        <taxon>Archosauria</taxon>
        <taxon>Dinosauria</taxon>
        <taxon>Saurischia</taxon>
        <taxon>Theropoda</taxon>
        <taxon>Coelurosauria</taxon>
        <taxon>Aves</taxon>
        <taxon>Neognathae</taxon>
        <taxon>Neoaves</taxon>
        <taxon>Telluraves</taxon>
        <taxon>Australaves</taxon>
        <taxon>Passeriformes</taxon>
        <taxon>Sylvioidea</taxon>
        <taxon>Zosteropidae</taxon>
        <taxon>Zosterops</taxon>
    </lineage>
</organism>
<proteinExistence type="predicted"/>
<comment type="caution">
    <text evidence="1">The sequence shown here is derived from an EMBL/GenBank/DDBJ whole genome shotgun (WGS) entry which is preliminary data.</text>
</comment>
<keyword evidence="2" id="KW-1185">Reference proteome</keyword>
<protein>
    <submittedName>
        <fullName evidence="1">Uncharacterized protein</fullName>
    </submittedName>
</protein>
<dbReference type="OrthoDB" id="9306952at2759"/>
<dbReference type="EMBL" id="SWJQ01000789">
    <property type="protein sequence ID" value="TRZ10884.1"/>
    <property type="molecule type" value="Genomic_DNA"/>
</dbReference>
<evidence type="ECO:0000313" key="2">
    <source>
        <dbReference type="Proteomes" id="UP000796761"/>
    </source>
</evidence>
<name>A0A8K1G3I0_9PASS</name>
<evidence type="ECO:0000313" key="1">
    <source>
        <dbReference type="EMBL" id="TRZ10884.1"/>
    </source>
</evidence>
<dbReference type="Gene3D" id="3.90.310.10">
    <property type="entry name" value="ENV polyprotein, receptor-binding domain"/>
    <property type="match status" value="1"/>
</dbReference>
<dbReference type="InterPro" id="IPR008981">
    <property type="entry name" value="FMuLV_rcpt-bd"/>
</dbReference>
<dbReference type="Proteomes" id="UP000796761">
    <property type="component" value="Unassembled WGS sequence"/>
</dbReference>
<dbReference type="InterPro" id="IPR018154">
    <property type="entry name" value="TLV/ENV_coat_polyprotein"/>
</dbReference>
<accession>A0A8K1G3I0</accession>
<dbReference type="Pfam" id="PF00429">
    <property type="entry name" value="TLV_coat"/>
    <property type="match status" value="1"/>
</dbReference>
<dbReference type="AlphaFoldDB" id="A0A8K1G3I0"/>